<comment type="similarity">
    <text evidence="3">Belongs to the flagella basal body rod proteins family.</text>
</comment>
<dbReference type="EMBL" id="BMDY01000014">
    <property type="protein sequence ID" value="GGB10607.1"/>
    <property type="molecule type" value="Genomic_DNA"/>
</dbReference>
<evidence type="ECO:0000256" key="7">
    <source>
        <dbReference type="SAM" id="Coils"/>
    </source>
</evidence>
<dbReference type="InterPro" id="IPR053927">
    <property type="entry name" value="FlgK_helical"/>
</dbReference>
<dbReference type="InterPro" id="IPR019776">
    <property type="entry name" value="Flagellar_basal_body_rod_CS"/>
</dbReference>
<dbReference type="Pfam" id="PF22638">
    <property type="entry name" value="FlgK_D1"/>
    <property type="match status" value="1"/>
</dbReference>
<evidence type="ECO:0000256" key="3">
    <source>
        <dbReference type="ARBA" id="ARBA00009677"/>
    </source>
</evidence>
<feature type="domain" description="Flagellar basal body rod protein N-terminal" evidence="8">
    <location>
        <begin position="9"/>
        <end position="36"/>
    </location>
</feature>
<accession>A0ABQ1I5F0</accession>
<evidence type="ECO:0000256" key="2">
    <source>
        <dbReference type="ARBA" id="ARBA00004613"/>
    </source>
</evidence>
<dbReference type="InterPro" id="IPR002371">
    <property type="entry name" value="FlgK"/>
</dbReference>
<keyword evidence="11" id="KW-0966">Cell projection</keyword>
<keyword evidence="11" id="KW-0282">Flagellum</keyword>
<dbReference type="PANTHER" id="PTHR30033:SF1">
    <property type="entry name" value="FLAGELLAR HOOK-ASSOCIATED PROTEIN 1"/>
    <property type="match status" value="1"/>
</dbReference>
<keyword evidence="12" id="KW-1185">Reference proteome</keyword>
<name>A0ABQ1I5F0_9ALTE</name>
<dbReference type="SUPFAM" id="SSF64518">
    <property type="entry name" value="Phase 1 flagellin"/>
    <property type="match status" value="2"/>
</dbReference>
<feature type="domain" description="Flagellar hook-associated protein FlgK helical" evidence="10">
    <location>
        <begin position="86"/>
        <end position="320"/>
    </location>
</feature>
<evidence type="ECO:0000256" key="1">
    <source>
        <dbReference type="ARBA" id="ARBA00004365"/>
    </source>
</evidence>
<comment type="subcellular location">
    <subcellularLocation>
        <location evidence="1">Bacterial flagellum</location>
    </subcellularLocation>
    <subcellularLocation>
        <location evidence="2">Secreted</location>
    </subcellularLocation>
</comment>
<evidence type="ECO:0000313" key="12">
    <source>
        <dbReference type="Proteomes" id="UP000651977"/>
    </source>
</evidence>
<dbReference type="PROSITE" id="PS00588">
    <property type="entry name" value="FLAGELLA_BB_ROD"/>
    <property type="match status" value="1"/>
</dbReference>
<keyword evidence="6" id="KW-0975">Bacterial flagellum</keyword>
<evidence type="ECO:0000259" key="9">
    <source>
        <dbReference type="Pfam" id="PF06429"/>
    </source>
</evidence>
<dbReference type="InterPro" id="IPR001444">
    <property type="entry name" value="Flag_bb_rod_N"/>
</dbReference>
<dbReference type="PRINTS" id="PR01005">
    <property type="entry name" value="FLGHOOKAP1"/>
</dbReference>
<dbReference type="RefSeq" id="WP_055732103.1">
    <property type="nucleotide sequence ID" value="NZ_BMDY01000014.1"/>
</dbReference>
<dbReference type="Pfam" id="PF00460">
    <property type="entry name" value="Flg_bb_rod"/>
    <property type="match status" value="1"/>
</dbReference>
<evidence type="ECO:0000313" key="11">
    <source>
        <dbReference type="EMBL" id="GGB10607.1"/>
    </source>
</evidence>
<evidence type="ECO:0000256" key="6">
    <source>
        <dbReference type="ARBA" id="ARBA00023143"/>
    </source>
</evidence>
<feature type="domain" description="Flagellar basal-body/hook protein C-terminal" evidence="9">
    <location>
        <begin position="617"/>
        <end position="655"/>
    </location>
</feature>
<keyword evidence="7" id="KW-0175">Coiled coil</keyword>
<evidence type="ECO:0000256" key="4">
    <source>
        <dbReference type="ARBA" id="ARBA00016244"/>
    </source>
</evidence>
<reference evidence="12" key="1">
    <citation type="journal article" date="2019" name="Int. J. Syst. Evol. Microbiol.">
        <title>The Global Catalogue of Microorganisms (GCM) 10K type strain sequencing project: providing services to taxonomists for standard genome sequencing and annotation.</title>
        <authorList>
            <consortium name="The Broad Institute Genomics Platform"/>
            <consortium name="The Broad Institute Genome Sequencing Center for Infectious Disease"/>
            <person name="Wu L."/>
            <person name="Ma J."/>
        </authorList>
    </citation>
    <scope>NUCLEOTIDE SEQUENCE [LARGE SCALE GENOMIC DNA]</scope>
    <source>
        <strain evidence="12">CGMCC 1.10131</strain>
    </source>
</reference>
<keyword evidence="5" id="KW-0964">Secreted</keyword>
<gene>
    <name evidence="11" type="primary">flgK</name>
    <name evidence="11" type="ORF">GCM10007414_24990</name>
</gene>
<dbReference type="InterPro" id="IPR010930">
    <property type="entry name" value="Flg_bb/hook_C_dom"/>
</dbReference>
<keyword evidence="11" id="KW-0969">Cilium</keyword>
<comment type="caution">
    <text evidence="11">The sequence shown here is derived from an EMBL/GenBank/DDBJ whole genome shotgun (WGS) entry which is preliminary data.</text>
</comment>
<protein>
    <recommendedName>
        <fullName evidence="4">Flagellar hook-associated protein 1</fullName>
    </recommendedName>
</protein>
<evidence type="ECO:0000259" key="10">
    <source>
        <dbReference type="Pfam" id="PF22638"/>
    </source>
</evidence>
<organism evidence="11 12">
    <name type="scientific">Agarivorans gilvus</name>
    <dbReference type="NCBI Taxonomy" id="680279"/>
    <lineage>
        <taxon>Bacteria</taxon>
        <taxon>Pseudomonadati</taxon>
        <taxon>Pseudomonadota</taxon>
        <taxon>Gammaproteobacteria</taxon>
        <taxon>Alteromonadales</taxon>
        <taxon>Alteromonadaceae</taxon>
        <taxon>Agarivorans</taxon>
    </lineage>
</organism>
<proteinExistence type="inferred from homology"/>
<evidence type="ECO:0000256" key="5">
    <source>
        <dbReference type="ARBA" id="ARBA00022525"/>
    </source>
</evidence>
<dbReference type="Pfam" id="PF06429">
    <property type="entry name" value="Flg_bbr_C"/>
    <property type="match status" value="1"/>
</dbReference>
<sequence length="658" mass="70286">MAMNDLLTIGSSGIAAHQRLLMTTGNNIANVNTPGYSLQRTFYTADVLGGLREGYTERVLNGFAQAQMFRDTSTLANRNAYLESVSYIDTILSDDALALSSKFDDTFTQLHATTDNPTALSTRELALSQFNALTERYRTLNEQYQIQEKNLSQDITEKVNEANALITNIAEINKEIISAGGLNPLDGKVATLADKRDQAIKELAELVDINTIAQDDGSTLVFMRSGQALVLQDDKAILAVADGDPDTTQKEMTLSLSGSARIIGREDIGSTVGGLMEYRKTTLDTSRNQLGQLSIAMSDAFNSQNHLGMDLNGDLGGDIFTLPTFSGKEFSTNTAAGAISGSFIPGSGSEVTPYDYRVTFTSATTFEIQRYEGDQPIEAAVSGSIPPSNFQLDGLDLDFSAGPFAAGDRHLIQPTRDAAAAMAVSMSQPERLALASPIRVESELNNRGNAAISIDSIYDTDPATSDFTLPGGYDVNGPAEVRVNAAGDFEIYDGSGTLMATAPASSGGQQLFANAVPALSPGYDINIDGDVQEGDVFTMGYNTEGFNDNYNALRFVDLQQQDLVRKSLATGGDNKMTMNDAYASVVSFIGGKTSEARVATAAASSLLEQSTLRHNSISGVNLDEEASNLIRFQQAYAASAQVISAAQETFQTLLSSVR</sequence>
<feature type="coiled-coil region" evidence="7">
    <location>
        <begin position="130"/>
        <end position="175"/>
    </location>
</feature>
<evidence type="ECO:0000259" key="8">
    <source>
        <dbReference type="Pfam" id="PF00460"/>
    </source>
</evidence>
<dbReference type="Proteomes" id="UP000651977">
    <property type="component" value="Unassembled WGS sequence"/>
</dbReference>
<dbReference type="PANTHER" id="PTHR30033">
    <property type="entry name" value="FLAGELLAR HOOK-ASSOCIATED PROTEIN 1"/>
    <property type="match status" value="1"/>
</dbReference>
<dbReference type="NCBIfam" id="TIGR02492">
    <property type="entry name" value="flgK_ends"/>
    <property type="match status" value="1"/>
</dbReference>